<accession>A0A645JLZ9</accession>
<sequence length="110" mass="12028">MNRKNVQFVGLRRAADVVQPAGGEHAAAPVAEELAGHRQERTRTKPVLRMKREIHALIGKIVQVEAAIRGHGKVQPRRVPDTGNAHARAVAFLQPFQSDSSQLVDVAEVL</sequence>
<reference evidence="1" key="1">
    <citation type="submission" date="2019-08" db="EMBL/GenBank/DDBJ databases">
        <authorList>
            <person name="Kucharzyk K."/>
            <person name="Murdoch R.W."/>
            <person name="Higgins S."/>
            <person name="Loffler F."/>
        </authorList>
    </citation>
    <scope>NUCLEOTIDE SEQUENCE</scope>
</reference>
<comment type="caution">
    <text evidence="1">The sequence shown here is derived from an EMBL/GenBank/DDBJ whole genome shotgun (WGS) entry which is preliminary data.</text>
</comment>
<dbReference type="AlphaFoldDB" id="A0A645JLZ9"/>
<evidence type="ECO:0000313" key="1">
    <source>
        <dbReference type="EMBL" id="MPN64312.1"/>
    </source>
</evidence>
<gene>
    <name evidence="1" type="ORF">SDC9_212083</name>
</gene>
<organism evidence="1">
    <name type="scientific">bioreactor metagenome</name>
    <dbReference type="NCBI Taxonomy" id="1076179"/>
    <lineage>
        <taxon>unclassified sequences</taxon>
        <taxon>metagenomes</taxon>
        <taxon>ecological metagenomes</taxon>
    </lineage>
</organism>
<name>A0A645JLZ9_9ZZZZ</name>
<protein>
    <submittedName>
        <fullName evidence="1">Uncharacterized protein</fullName>
    </submittedName>
</protein>
<proteinExistence type="predicted"/>
<dbReference type="EMBL" id="VSSQ01144999">
    <property type="protein sequence ID" value="MPN64312.1"/>
    <property type="molecule type" value="Genomic_DNA"/>
</dbReference>